<dbReference type="Proteomes" id="UP000296733">
    <property type="component" value="Plasmid unnamed3"/>
</dbReference>
<sequence>MESYVQFIGATLLTLALVDIGRRWGGAYPSRLSPATDRRREGLEIVVLYVLALGTVTYGILVARDVIAFNPTVRFLGRRFPLYFFLSTATMVVIPISLEVGLRDRSLRDLGIRPPVAWRPTLLLVGMGILLGLAPIAFGLPSPKSVVPLLLALYSPVFTEEFLYRGVIQSKLERLVSQERAWVFSGILFGIGHIPNDFFGPFWVASGSDPLVATFRLTAQTATGFLLGLLYMKSRTLAAPILGHYLSNNLATVISTILQ</sequence>
<accession>A0A1H6CGA7</accession>
<evidence type="ECO:0000256" key="1">
    <source>
        <dbReference type="SAM" id="Phobius"/>
    </source>
</evidence>
<dbReference type="InterPro" id="IPR003675">
    <property type="entry name" value="Rce1/LyrA-like_dom"/>
</dbReference>
<feature type="transmembrane region" description="Helical" evidence="1">
    <location>
        <begin position="45"/>
        <end position="63"/>
    </location>
</feature>
<keyword evidence="1" id="KW-1133">Transmembrane helix</keyword>
<keyword evidence="4" id="KW-0645">Protease</keyword>
<evidence type="ECO:0000313" key="3">
    <source>
        <dbReference type="EMBL" id="QCC49544.1"/>
    </source>
</evidence>
<reference evidence="4 5" key="1">
    <citation type="submission" date="2016-10" db="EMBL/GenBank/DDBJ databases">
        <authorList>
            <person name="de Groot N.N."/>
        </authorList>
    </citation>
    <scope>NUCLEOTIDE SEQUENCE [LARGE SCALE GENOMIC DNA]</scope>
    <source>
        <strain evidence="4 5">CGMCC 1.10331</strain>
    </source>
</reference>
<dbReference type="AlphaFoldDB" id="A0A1H6CGA7"/>
<feature type="domain" description="CAAX prenyl protease 2/Lysostaphin resistance protein A-like" evidence="2">
    <location>
        <begin position="145"/>
        <end position="248"/>
    </location>
</feature>
<protein>
    <submittedName>
        <fullName evidence="4">CAAX protease self-immunity</fullName>
    </submittedName>
    <submittedName>
        <fullName evidence="3">CPBP family intramembrane metalloprotease</fullName>
    </submittedName>
</protein>
<dbReference type="OrthoDB" id="275779at2157"/>
<evidence type="ECO:0000313" key="5">
    <source>
        <dbReference type="Proteomes" id="UP000236740"/>
    </source>
</evidence>
<feature type="transmembrane region" description="Helical" evidence="1">
    <location>
        <begin position="180"/>
        <end position="199"/>
    </location>
</feature>
<dbReference type="KEGG" id="hlm:DV707_17565"/>
<feature type="transmembrane region" description="Helical" evidence="1">
    <location>
        <begin position="6"/>
        <end position="24"/>
    </location>
</feature>
<dbReference type="EMBL" id="FNVN01000007">
    <property type="protein sequence ID" value="SEG71695.1"/>
    <property type="molecule type" value="Genomic_DNA"/>
</dbReference>
<dbReference type="GO" id="GO:0004175">
    <property type="term" value="F:endopeptidase activity"/>
    <property type="evidence" value="ECO:0007669"/>
    <property type="project" value="UniProtKB-ARBA"/>
</dbReference>
<proteinExistence type="predicted"/>
<dbReference type="RefSeq" id="WP_103992965.1">
    <property type="nucleotide sequence ID" value="NZ_CP031314.1"/>
</dbReference>
<keyword evidence="1" id="KW-0472">Membrane</keyword>
<feature type="transmembrane region" description="Helical" evidence="1">
    <location>
        <begin position="122"/>
        <end position="140"/>
    </location>
</feature>
<keyword evidence="1" id="KW-0812">Transmembrane</keyword>
<evidence type="ECO:0000259" key="2">
    <source>
        <dbReference type="Pfam" id="PF02517"/>
    </source>
</evidence>
<feature type="transmembrane region" description="Helical" evidence="1">
    <location>
        <begin position="211"/>
        <end position="232"/>
    </location>
</feature>
<evidence type="ECO:0000313" key="6">
    <source>
        <dbReference type="Proteomes" id="UP000296733"/>
    </source>
</evidence>
<dbReference type="EMBL" id="CP031314">
    <property type="protein sequence ID" value="QCC49544.1"/>
    <property type="molecule type" value="Genomic_DNA"/>
</dbReference>
<keyword evidence="5" id="KW-1185">Reference proteome</keyword>
<organism evidence="4 5">
    <name type="scientific">Halobellus limi</name>
    <dbReference type="NCBI Taxonomy" id="699433"/>
    <lineage>
        <taxon>Archaea</taxon>
        <taxon>Methanobacteriati</taxon>
        <taxon>Methanobacteriota</taxon>
        <taxon>Stenosarchaea group</taxon>
        <taxon>Halobacteria</taxon>
        <taxon>Halobacteriales</taxon>
        <taxon>Haloferacaceae</taxon>
        <taxon>Halobellus</taxon>
    </lineage>
</organism>
<dbReference type="PANTHER" id="PTHR43592">
    <property type="entry name" value="CAAX AMINO TERMINAL PROTEASE"/>
    <property type="match status" value="1"/>
</dbReference>
<reference evidence="3 6" key="2">
    <citation type="journal article" date="2019" name="Nat. Commun.">
        <title>A new type of DNA phosphorothioation-based antiviral system in archaea.</title>
        <authorList>
            <person name="Xiong L."/>
            <person name="Liu S."/>
            <person name="Chen S."/>
            <person name="Xiao Y."/>
            <person name="Zhu B."/>
            <person name="Gao Y."/>
            <person name="Zhang Y."/>
            <person name="Chen B."/>
            <person name="Luo J."/>
            <person name="Deng Z."/>
            <person name="Chen X."/>
            <person name="Wang L."/>
            <person name="Chen S."/>
        </authorList>
    </citation>
    <scope>NUCLEOTIDE SEQUENCE [LARGE SCALE GENOMIC DNA]</scope>
    <source>
        <strain evidence="3 6">CGMCC 1.10331</strain>
        <plasmid evidence="3 6">unnamed3</plasmid>
    </source>
</reference>
<dbReference type="GeneID" id="39859933"/>
<keyword evidence="3" id="KW-0482">Metalloprotease</keyword>
<dbReference type="GO" id="GO:0080120">
    <property type="term" value="P:CAAX-box protein maturation"/>
    <property type="evidence" value="ECO:0007669"/>
    <property type="project" value="UniProtKB-ARBA"/>
</dbReference>
<keyword evidence="3" id="KW-0614">Plasmid</keyword>
<geneLocation type="plasmid" evidence="3">
    <name>unnamed3</name>
</geneLocation>
<keyword evidence="3" id="KW-0378">Hydrolase</keyword>
<feature type="transmembrane region" description="Helical" evidence="1">
    <location>
        <begin position="146"/>
        <end position="168"/>
    </location>
</feature>
<dbReference type="GO" id="GO:0006508">
    <property type="term" value="P:proteolysis"/>
    <property type="evidence" value="ECO:0007669"/>
    <property type="project" value="UniProtKB-KW"/>
</dbReference>
<dbReference type="Proteomes" id="UP000236740">
    <property type="component" value="Unassembled WGS sequence"/>
</dbReference>
<dbReference type="GO" id="GO:0008237">
    <property type="term" value="F:metallopeptidase activity"/>
    <property type="evidence" value="ECO:0007669"/>
    <property type="project" value="UniProtKB-KW"/>
</dbReference>
<gene>
    <name evidence="3" type="ORF">DV707_17565</name>
    <name evidence="4" type="ORF">SAMN04488133_3423</name>
</gene>
<dbReference type="PANTHER" id="PTHR43592:SF15">
    <property type="entry name" value="CAAX AMINO TERMINAL PROTEASE FAMILY PROTEIN"/>
    <property type="match status" value="1"/>
</dbReference>
<dbReference type="Pfam" id="PF02517">
    <property type="entry name" value="Rce1-like"/>
    <property type="match status" value="1"/>
</dbReference>
<evidence type="ECO:0000313" key="4">
    <source>
        <dbReference type="EMBL" id="SEG71695.1"/>
    </source>
</evidence>
<name>A0A1H6CGA7_9EURY</name>
<feature type="transmembrane region" description="Helical" evidence="1">
    <location>
        <begin position="83"/>
        <end position="102"/>
    </location>
</feature>